<comment type="caution">
    <text evidence="1">The sequence shown here is derived from an EMBL/GenBank/DDBJ whole genome shotgun (WGS) entry which is preliminary data.</text>
</comment>
<evidence type="ECO:0000313" key="1">
    <source>
        <dbReference type="EMBL" id="MEQ2315684.1"/>
    </source>
</evidence>
<dbReference type="Proteomes" id="UP001469553">
    <property type="component" value="Unassembled WGS sequence"/>
</dbReference>
<evidence type="ECO:0000313" key="2">
    <source>
        <dbReference type="Proteomes" id="UP001469553"/>
    </source>
</evidence>
<organism evidence="1 2">
    <name type="scientific">Ameca splendens</name>
    <dbReference type="NCBI Taxonomy" id="208324"/>
    <lineage>
        <taxon>Eukaryota</taxon>
        <taxon>Metazoa</taxon>
        <taxon>Chordata</taxon>
        <taxon>Craniata</taxon>
        <taxon>Vertebrata</taxon>
        <taxon>Euteleostomi</taxon>
        <taxon>Actinopterygii</taxon>
        <taxon>Neopterygii</taxon>
        <taxon>Teleostei</taxon>
        <taxon>Neoteleostei</taxon>
        <taxon>Acanthomorphata</taxon>
        <taxon>Ovalentaria</taxon>
        <taxon>Atherinomorphae</taxon>
        <taxon>Cyprinodontiformes</taxon>
        <taxon>Goodeidae</taxon>
        <taxon>Ameca</taxon>
    </lineage>
</organism>
<protein>
    <submittedName>
        <fullName evidence="1">Uncharacterized protein</fullName>
    </submittedName>
</protein>
<sequence length="149" mass="16544">MLPLPLSAGDGSVQQAGVVLLQDVFAVKVKRRRAVGQQSGGAVLGLALFHCRRRGRRLEEDALHLHNASAEHTHSWYNTLKELLTGKHSQSLCCSADIKPIFQPEVRTLSCTMVSREHLVSRALFCAICCVRQLQNAVQKLKGIQSYKR</sequence>
<proteinExistence type="predicted"/>
<reference evidence="1 2" key="1">
    <citation type="submission" date="2021-06" db="EMBL/GenBank/DDBJ databases">
        <authorList>
            <person name="Palmer J.M."/>
        </authorList>
    </citation>
    <scope>NUCLEOTIDE SEQUENCE [LARGE SCALE GENOMIC DNA]</scope>
    <source>
        <strain evidence="1 2">AS_MEX2019</strain>
        <tissue evidence="1">Muscle</tissue>
    </source>
</reference>
<accession>A0ABV1AAT4</accession>
<gene>
    <name evidence="1" type="ORF">AMECASPLE_024938</name>
</gene>
<dbReference type="EMBL" id="JAHRIP010087057">
    <property type="protein sequence ID" value="MEQ2315684.1"/>
    <property type="molecule type" value="Genomic_DNA"/>
</dbReference>
<name>A0ABV1AAT4_9TELE</name>
<keyword evidence="2" id="KW-1185">Reference proteome</keyword>